<dbReference type="EMBL" id="CAJHJT010000056">
    <property type="protein sequence ID" value="CAD7013383.1"/>
    <property type="molecule type" value="Genomic_DNA"/>
</dbReference>
<evidence type="ECO:0000256" key="3">
    <source>
        <dbReference type="ARBA" id="ARBA00022679"/>
    </source>
</evidence>
<comment type="similarity">
    <text evidence="1 4">Belongs to the UDP-glycosyltransferase family.</text>
</comment>
<dbReference type="FunFam" id="3.40.50.2000:FF:000050">
    <property type="entry name" value="UDP-glucuronosyltransferase"/>
    <property type="match status" value="1"/>
</dbReference>
<keyword evidence="7" id="KW-1185">Reference proteome</keyword>
<dbReference type="AlphaFoldDB" id="A0A811VGT7"/>
<comment type="caution">
    <text evidence="6">The sequence shown here is derived from an EMBL/GenBank/DDBJ whole genome shotgun (WGS) entry which is preliminary data.</text>
</comment>
<sequence length="455" mass="51865">MSKLDIKQILLIFGLFCTLSQANRPLNILGLFPLNGFSHFQFFHPVMRGLAAKGHNVTVISYFPDKNPPPSYRDLPLREGEILMNSVDLKTFGSKKFYEPFREFFLINEWGKRVCNRTLHSDALIQVLEEQQDFDVILMEQYNTDCLTAVAHRLKAPFIAMNALVRHKLGHDLPSVGELSKRTAVYFVNQHFSLSGAKPLPPTVIELGGIHIQKSKPLDSNLKEFLDNAEHGVVFISWGSMIRAETLPLAKREALLRAINRLKQRVIWKWENGTLEHKPDNLYVSKWLPQREILCHPNVKVFMSHAGLMGSSEAAYCGVPVIATPMYSDQFLNAAAMKYRGMGILLKYEDITENSVLRSVREVLKKEYMDNAKAVSFSYRHRPQSALETAIWWVEYVAKTEGAPLTKANGVYLSRFVYYSLDIYLFLAFVAVIAVLSWRFLIKGSNSKSEKLKDS</sequence>
<keyword evidence="3 4" id="KW-0808">Transferase</keyword>
<name>A0A811VGT7_CERCA</name>
<keyword evidence="2 4" id="KW-0328">Glycosyltransferase</keyword>
<dbReference type="OrthoDB" id="5835829at2759"/>
<feature type="signal peptide" evidence="5">
    <location>
        <begin position="1"/>
        <end position="22"/>
    </location>
</feature>
<dbReference type="Gene3D" id="3.40.50.2000">
    <property type="entry name" value="Glycogen Phosphorylase B"/>
    <property type="match status" value="1"/>
</dbReference>
<dbReference type="SUPFAM" id="SSF53756">
    <property type="entry name" value="UDP-Glycosyltransferase/glycogen phosphorylase"/>
    <property type="match status" value="1"/>
</dbReference>
<dbReference type="Proteomes" id="UP000606786">
    <property type="component" value="Unassembled WGS sequence"/>
</dbReference>
<reference evidence="6" key="1">
    <citation type="submission" date="2020-11" db="EMBL/GenBank/DDBJ databases">
        <authorList>
            <person name="Whitehead M."/>
        </authorList>
    </citation>
    <scope>NUCLEOTIDE SEQUENCE</scope>
    <source>
        <strain evidence="6">EGII</strain>
    </source>
</reference>
<feature type="transmembrane region" description="Helical" evidence="5">
    <location>
        <begin position="423"/>
        <end position="442"/>
    </location>
</feature>
<accession>A0A811VGT7</accession>
<comment type="subcellular location">
    <subcellularLocation>
        <location evidence="5">Membrane</location>
        <topology evidence="5">Single-pass membrane protein</topology>
    </subcellularLocation>
</comment>
<keyword evidence="5" id="KW-0472">Membrane</keyword>
<dbReference type="PANTHER" id="PTHR48043:SF114">
    <property type="entry name" value="IP04436P-RELATED"/>
    <property type="match status" value="1"/>
</dbReference>
<evidence type="ECO:0000256" key="2">
    <source>
        <dbReference type="ARBA" id="ARBA00022676"/>
    </source>
</evidence>
<dbReference type="GO" id="GO:0016020">
    <property type="term" value="C:membrane"/>
    <property type="evidence" value="ECO:0007669"/>
    <property type="project" value="UniProtKB-SubCell"/>
</dbReference>
<dbReference type="EC" id="2.4.1.17" evidence="5"/>
<dbReference type="GO" id="GO:0015020">
    <property type="term" value="F:glucuronosyltransferase activity"/>
    <property type="evidence" value="ECO:0007669"/>
    <property type="project" value="UniProtKB-EC"/>
</dbReference>
<evidence type="ECO:0000313" key="6">
    <source>
        <dbReference type="EMBL" id="CAD7013383.1"/>
    </source>
</evidence>
<evidence type="ECO:0000313" key="7">
    <source>
        <dbReference type="Proteomes" id="UP000606786"/>
    </source>
</evidence>
<organism evidence="6 7">
    <name type="scientific">Ceratitis capitata</name>
    <name type="common">Mediterranean fruit fly</name>
    <name type="synonym">Tephritis capitata</name>
    <dbReference type="NCBI Taxonomy" id="7213"/>
    <lineage>
        <taxon>Eukaryota</taxon>
        <taxon>Metazoa</taxon>
        <taxon>Ecdysozoa</taxon>
        <taxon>Arthropoda</taxon>
        <taxon>Hexapoda</taxon>
        <taxon>Insecta</taxon>
        <taxon>Pterygota</taxon>
        <taxon>Neoptera</taxon>
        <taxon>Endopterygota</taxon>
        <taxon>Diptera</taxon>
        <taxon>Brachycera</taxon>
        <taxon>Muscomorpha</taxon>
        <taxon>Tephritoidea</taxon>
        <taxon>Tephritidae</taxon>
        <taxon>Ceratitis</taxon>
        <taxon>Ceratitis</taxon>
    </lineage>
</organism>
<dbReference type="PROSITE" id="PS00375">
    <property type="entry name" value="UDPGT"/>
    <property type="match status" value="1"/>
</dbReference>
<protein>
    <recommendedName>
        <fullName evidence="5">UDP-glucuronosyltransferase</fullName>
        <ecNumber evidence="5">2.4.1.17</ecNumber>
    </recommendedName>
</protein>
<keyword evidence="5" id="KW-0812">Transmembrane</keyword>
<dbReference type="Pfam" id="PF00201">
    <property type="entry name" value="UDPGT"/>
    <property type="match status" value="1"/>
</dbReference>
<evidence type="ECO:0000256" key="4">
    <source>
        <dbReference type="RuleBase" id="RU003718"/>
    </source>
</evidence>
<proteinExistence type="inferred from homology"/>
<dbReference type="CDD" id="cd03784">
    <property type="entry name" value="GT1_Gtf-like"/>
    <property type="match status" value="1"/>
</dbReference>
<feature type="chain" id="PRO_5033104993" description="UDP-glucuronosyltransferase" evidence="5">
    <location>
        <begin position="23"/>
        <end position="455"/>
    </location>
</feature>
<keyword evidence="5" id="KW-0732">Signal</keyword>
<keyword evidence="5" id="KW-1133">Transmembrane helix</keyword>
<evidence type="ECO:0000256" key="5">
    <source>
        <dbReference type="RuleBase" id="RU362059"/>
    </source>
</evidence>
<dbReference type="InterPro" id="IPR035595">
    <property type="entry name" value="UDP_glycos_trans_CS"/>
</dbReference>
<evidence type="ECO:0000256" key="1">
    <source>
        <dbReference type="ARBA" id="ARBA00009995"/>
    </source>
</evidence>
<comment type="catalytic activity">
    <reaction evidence="5">
        <text>glucuronate acceptor + UDP-alpha-D-glucuronate = acceptor beta-D-glucuronoside + UDP + H(+)</text>
        <dbReference type="Rhea" id="RHEA:21032"/>
        <dbReference type="ChEBI" id="CHEBI:15378"/>
        <dbReference type="ChEBI" id="CHEBI:58052"/>
        <dbReference type="ChEBI" id="CHEBI:58223"/>
        <dbReference type="ChEBI" id="CHEBI:132367"/>
        <dbReference type="ChEBI" id="CHEBI:132368"/>
        <dbReference type="EC" id="2.4.1.17"/>
    </reaction>
</comment>
<gene>
    <name evidence="6" type="ORF">CCAP1982_LOCUS21448</name>
</gene>
<dbReference type="InterPro" id="IPR050271">
    <property type="entry name" value="UDP-glycosyltransferase"/>
</dbReference>
<dbReference type="InterPro" id="IPR002213">
    <property type="entry name" value="UDP_glucos_trans"/>
</dbReference>
<dbReference type="PANTHER" id="PTHR48043">
    <property type="entry name" value="EG:EG0003.4 PROTEIN-RELATED"/>
    <property type="match status" value="1"/>
</dbReference>